<evidence type="ECO:0000256" key="5">
    <source>
        <dbReference type="ARBA" id="ARBA00022989"/>
    </source>
</evidence>
<evidence type="ECO:0000313" key="9">
    <source>
        <dbReference type="EMBL" id="KAA6390275.1"/>
    </source>
</evidence>
<dbReference type="InterPro" id="IPR023214">
    <property type="entry name" value="HAD_sf"/>
</dbReference>
<proteinExistence type="predicted"/>
<evidence type="ECO:0000256" key="4">
    <source>
        <dbReference type="ARBA" id="ARBA00022842"/>
    </source>
</evidence>
<evidence type="ECO:0000256" key="6">
    <source>
        <dbReference type="ARBA" id="ARBA00023136"/>
    </source>
</evidence>
<keyword evidence="4" id="KW-0460">Magnesium</keyword>
<dbReference type="Proteomes" id="UP000324800">
    <property type="component" value="Unassembled WGS sequence"/>
</dbReference>
<dbReference type="InterPro" id="IPR032630">
    <property type="entry name" value="P_typ_ATPase_c"/>
</dbReference>
<dbReference type="InterPro" id="IPR036412">
    <property type="entry name" value="HAD-like_sf"/>
</dbReference>
<accession>A0A5J4W6C6</accession>
<evidence type="ECO:0000256" key="2">
    <source>
        <dbReference type="ARBA" id="ARBA00022692"/>
    </source>
</evidence>
<evidence type="ECO:0000313" key="10">
    <source>
        <dbReference type="Proteomes" id="UP000324800"/>
    </source>
</evidence>
<dbReference type="PANTHER" id="PTHR24092:SF150">
    <property type="entry name" value="PHOSPHOLIPID-TRANSPORTING ATPASE"/>
    <property type="match status" value="1"/>
</dbReference>
<dbReference type="EMBL" id="SNRW01003276">
    <property type="protein sequence ID" value="KAA6390275.1"/>
    <property type="molecule type" value="Genomic_DNA"/>
</dbReference>
<evidence type="ECO:0000259" key="8">
    <source>
        <dbReference type="Pfam" id="PF16212"/>
    </source>
</evidence>
<dbReference type="InterPro" id="IPR023298">
    <property type="entry name" value="ATPase_P-typ_TM_dom_sf"/>
</dbReference>
<feature type="transmembrane region" description="Helical" evidence="7">
    <location>
        <begin position="187"/>
        <end position="204"/>
    </location>
</feature>
<organism evidence="9 10">
    <name type="scientific">Streblomastix strix</name>
    <dbReference type="NCBI Taxonomy" id="222440"/>
    <lineage>
        <taxon>Eukaryota</taxon>
        <taxon>Metamonada</taxon>
        <taxon>Preaxostyla</taxon>
        <taxon>Oxymonadida</taxon>
        <taxon>Streblomastigidae</taxon>
        <taxon>Streblomastix</taxon>
    </lineage>
</organism>
<dbReference type="Pfam" id="PF16212">
    <property type="entry name" value="PhoLip_ATPase_C"/>
    <property type="match status" value="1"/>
</dbReference>
<feature type="transmembrane region" description="Helical" evidence="7">
    <location>
        <begin position="101"/>
        <end position="119"/>
    </location>
</feature>
<feature type="transmembrane region" description="Helical" evidence="7">
    <location>
        <begin position="76"/>
        <end position="95"/>
    </location>
</feature>
<reference evidence="9 10" key="1">
    <citation type="submission" date="2019-03" db="EMBL/GenBank/DDBJ databases">
        <title>Single cell metagenomics reveals metabolic interactions within the superorganism composed of flagellate Streblomastix strix and complex community of Bacteroidetes bacteria on its surface.</title>
        <authorList>
            <person name="Treitli S.C."/>
            <person name="Kolisko M."/>
            <person name="Husnik F."/>
            <person name="Keeling P."/>
            <person name="Hampl V."/>
        </authorList>
    </citation>
    <scope>NUCLEOTIDE SEQUENCE [LARGE SCALE GENOMIC DNA]</scope>
    <source>
        <strain evidence="9">ST1C</strain>
    </source>
</reference>
<keyword evidence="6 7" id="KW-0472">Membrane</keyword>
<evidence type="ECO:0000256" key="3">
    <source>
        <dbReference type="ARBA" id="ARBA00022723"/>
    </source>
</evidence>
<feature type="transmembrane region" description="Helical" evidence="7">
    <location>
        <begin position="140"/>
        <end position="167"/>
    </location>
</feature>
<keyword evidence="5 7" id="KW-1133">Transmembrane helix</keyword>
<dbReference type="GO" id="GO:0045332">
    <property type="term" value="P:phospholipid translocation"/>
    <property type="evidence" value="ECO:0007669"/>
    <property type="project" value="TreeGrafter"/>
</dbReference>
<dbReference type="GO" id="GO:0005886">
    <property type="term" value="C:plasma membrane"/>
    <property type="evidence" value="ECO:0007669"/>
    <property type="project" value="TreeGrafter"/>
</dbReference>
<dbReference type="GO" id="GO:0140326">
    <property type="term" value="F:ATPase-coupled intramembrane lipid transporter activity"/>
    <property type="evidence" value="ECO:0007669"/>
    <property type="project" value="TreeGrafter"/>
</dbReference>
<keyword evidence="2 7" id="KW-0812">Transmembrane</keyword>
<feature type="transmembrane region" description="Helical" evidence="7">
    <location>
        <begin position="216"/>
        <end position="236"/>
    </location>
</feature>
<dbReference type="PANTHER" id="PTHR24092">
    <property type="entry name" value="PROBABLE PHOSPHOLIPID-TRANSPORTING ATPASE"/>
    <property type="match status" value="1"/>
</dbReference>
<keyword evidence="3" id="KW-0479">Metal-binding</keyword>
<gene>
    <name evidence="9" type="ORF">EZS28_014198</name>
</gene>
<dbReference type="SUPFAM" id="SSF81665">
    <property type="entry name" value="Calcium ATPase, transmembrane domain M"/>
    <property type="match status" value="1"/>
</dbReference>
<dbReference type="GO" id="GO:0046872">
    <property type="term" value="F:metal ion binding"/>
    <property type="evidence" value="ECO:0007669"/>
    <property type="project" value="UniProtKB-KW"/>
</dbReference>
<dbReference type="OrthoDB" id="377733at2759"/>
<name>A0A5J4W6C6_9EUKA</name>
<evidence type="ECO:0000256" key="1">
    <source>
        <dbReference type="ARBA" id="ARBA00004141"/>
    </source>
</evidence>
<protein>
    <recommendedName>
        <fullName evidence="8">P-type ATPase C-terminal domain-containing protein</fullName>
    </recommendedName>
</protein>
<dbReference type="AlphaFoldDB" id="A0A5J4W6C6"/>
<dbReference type="SUPFAM" id="SSF56784">
    <property type="entry name" value="HAD-like"/>
    <property type="match status" value="1"/>
</dbReference>
<comment type="caution">
    <text evidence="9">The sequence shown here is derived from an EMBL/GenBank/DDBJ whole genome shotgun (WGS) entry which is preliminary data.</text>
</comment>
<evidence type="ECO:0000256" key="7">
    <source>
        <dbReference type="SAM" id="Phobius"/>
    </source>
</evidence>
<sequence>MVTLAVGDGANDVSMIQEANIGIGIFGAEGSQASQVSDYSISKFKYLRRLLAVHGHYNTFRLSGLIKYSLYKNSNYVIPLILFQIFSMFSMVIQYDAWFSTLFNIVFASVPIFIIAVYDKDIPDWMLENKPRIYKKYKEVSAFSPLVFIRWVLMGFYHAFVNFFIPYVFYGRGIVNKNGTSASILEYGVWTSTSIVLSVTFIVLRKTKYLINKLNTLFIFLSLLLYFVIMGVISLIRAFDDQFYMAFFTVFAHPQYYLSVILCLAVDLLPPLVADYISHSLFPGYRQRLMDVLTDGSSITFPHKPLEKATRNYQKNEKQEDILV</sequence>
<dbReference type="Gene3D" id="3.40.50.1000">
    <property type="entry name" value="HAD superfamily/HAD-like"/>
    <property type="match status" value="1"/>
</dbReference>
<feature type="domain" description="P-type ATPase C-terminal" evidence="8">
    <location>
        <begin position="35"/>
        <end position="283"/>
    </location>
</feature>
<comment type="subcellular location">
    <subcellularLocation>
        <location evidence="1">Membrane</location>
        <topology evidence="1">Multi-pass membrane protein</topology>
    </subcellularLocation>
</comment>